<dbReference type="RefSeq" id="WP_055098184.1">
    <property type="nucleotide sequence ID" value="NZ_JRLF01000015.1"/>
</dbReference>
<evidence type="ECO:0000256" key="1">
    <source>
        <dbReference type="SAM" id="MobiDB-lite"/>
    </source>
</evidence>
<dbReference type="PATRIC" id="fig|362413.3.peg.2556"/>
<evidence type="ECO:0000313" key="4">
    <source>
        <dbReference type="Proteomes" id="UP000050443"/>
    </source>
</evidence>
<gene>
    <name evidence="3" type="ORF">RC62_2610</name>
</gene>
<organism evidence="3 4">
    <name type="scientific">Flavobacterium aquidurense</name>
    <dbReference type="NCBI Taxonomy" id="362413"/>
    <lineage>
        <taxon>Bacteria</taxon>
        <taxon>Pseudomonadati</taxon>
        <taxon>Bacteroidota</taxon>
        <taxon>Flavobacteriia</taxon>
        <taxon>Flavobacteriales</taxon>
        <taxon>Flavobacteriaceae</taxon>
        <taxon>Flavobacterium</taxon>
    </lineage>
</organism>
<dbReference type="GO" id="GO:0004040">
    <property type="term" value="F:amidase activity"/>
    <property type="evidence" value="ECO:0007669"/>
    <property type="project" value="InterPro"/>
</dbReference>
<dbReference type="AlphaFoldDB" id="A0A0N8VLT8"/>
<feature type="domain" description="Mannosyl-glycoprotein endo-beta-N-acetylglucosamidase-like" evidence="2">
    <location>
        <begin position="95"/>
        <end position="221"/>
    </location>
</feature>
<dbReference type="InterPro" id="IPR002901">
    <property type="entry name" value="MGlyc_endo_b_GlcNAc-like_dom"/>
</dbReference>
<dbReference type="Gene3D" id="1.10.530.10">
    <property type="match status" value="1"/>
</dbReference>
<dbReference type="OrthoDB" id="1328329at2"/>
<evidence type="ECO:0000259" key="2">
    <source>
        <dbReference type="Pfam" id="PF01832"/>
    </source>
</evidence>
<comment type="caution">
    <text evidence="3">The sequence shown here is derived from an EMBL/GenBank/DDBJ whole genome shotgun (WGS) entry which is preliminary data.</text>
</comment>
<proteinExistence type="predicted"/>
<name>A0A0N8VLT8_9FLAO</name>
<evidence type="ECO:0000313" key="3">
    <source>
        <dbReference type="EMBL" id="KQB37444.1"/>
    </source>
</evidence>
<dbReference type="Proteomes" id="UP000050443">
    <property type="component" value="Unassembled WGS sequence"/>
</dbReference>
<dbReference type="EMBL" id="JRLF01000015">
    <property type="protein sequence ID" value="KQB37444.1"/>
    <property type="molecule type" value="Genomic_DNA"/>
</dbReference>
<accession>A0A0N8VLT8</accession>
<sequence>MAKSSSSGKHKNASLLGVKGPQYNRQTGQWENTDKLDAMMQRRSVQSYRVAEDAKSKNIISSVKKEKPVHHQFLTTIAIDIYDFAKAKGASAKGALLVLAQASLESGYGVSAIKNDDYNLFGVMGKPSKRSTSHGSVKDYSGLGGYQAALTDYFNKINKNWSYFSTIITQDTITSDDIDKAFNTGKYYPTDKERHAGKYTYNADKDSAGKNHYGEHLLKQIGDFKKRFKKSLEYQIEVNKERLKEINGLLTNNSILFTDPGKIKLEDEKRLLISQNEKFNSISNEIN</sequence>
<reference evidence="3 4" key="1">
    <citation type="submission" date="2014-09" db="EMBL/GenBank/DDBJ databases">
        <title>Genome sequence of Flavobacterium aquidurense RC62.</title>
        <authorList>
            <person name="Kim J.F."/>
            <person name="Kwak M.-J."/>
        </authorList>
    </citation>
    <scope>NUCLEOTIDE SEQUENCE [LARGE SCALE GENOMIC DNA]</scope>
    <source>
        <strain evidence="3 4">RC62</strain>
    </source>
</reference>
<dbReference type="STRING" id="362413.RC62_2610"/>
<dbReference type="Pfam" id="PF01832">
    <property type="entry name" value="Glucosaminidase"/>
    <property type="match status" value="1"/>
</dbReference>
<protein>
    <recommendedName>
        <fullName evidence="2">Mannosyl-glycoprotein endo-beta-N-acetylglucosamidase-like domain-containing protein</fullName>
    </recommendedName>
</protein>
<feature type="region of interest" description="Disordered" evidence="1">
    <location>
        <begin position="1"/>
        <end position="27"/>
    </location>
</feature>